<dbReference type="InterPro" id="IPR007423">
    <property type="entry name" value="Sel_put"/>
</dbReference>
<protein>
    <submittedName>
        <fullName evidence="1">YbdD/YjiX family protein</fullName>
    </submittedName>
</protein>
<dbReference type="RefSeq" id="WP_147825359.1">
    <property type="nucleotide sequence ID" value="NZ_BAAARG010000001.1"/>
</dbReference>
<name>A0A5C8HRB5_9MICO</name>
<reference evidence="1 2" key="1">
    <citation type="submission" date="2019-08" db="EMBL/GenBank/DDBJ databases">
        <authorList>
            <person name="Dong K."/>
        </authorList>
    </citation>
    <scope>NUCLEOTIDE SEQUENCE [LARGE SCALE GENOMIC DNA]</scope>
    <source>
        <strain evidence="1 2">M4-8</strain>
    </source>
</reference>
<sequence>MTVSQAVGSAFRSVRWYITNLMGDSAYATYVEHHRATHPGEPELTEREFWKRRYADQAAEPRCC</sequence>
<dbReference type="OrthoDB" id="3541280at2"/>
<gene>
    <name evidence="1" type="ORF">FVP60_06315</name>
</gene>
<dbReference type="Pfam" id="PF04328">
    <property type="entry name" value="Sel_put"/>
    <property type="match status" value="1"/>
</dbReference>
<evidence type="ECO:0000313" key="1">
    <source>
        <dbReference type="EMBL" id="TXK06554.1"/>
    </source>
</evidence>
<proteinExistence type="predicted"/>
<dbReference type="AlphaFoldDB" id="A0A5C8HRB5"/>
<keyword evidence="2" id="KW-1185">Reference proteome</keyword>
<dbReference type="EMBL" id="VRSW01000001">
    <property type="protein sequence ID" value="TXK06554.1"/>
    <property type="molecule type" value="Genomic_DNA"/>
</dbReference>
<dbReference type="Proteomes" id="UP000321196">
    <property type="component" value="Unassembled WGS sequence"/>
</dbReference>
<accession>A0A5C8HRB5</accession>
<evidence type="ECO:0000313" key="2">
    <source>
        <dbReference type="Proteomes" id="UP000321196"/>
    </source>
</evidence>
<organism evidence="1 2">
    <name type="scientific">Microbacterium mitrae</name>
    <dbReference type="NCBI Taxonomy" id="664640"/>
    <lineage>
        <taxon>Bacteria</taxon>
        <taxon>Bacillati</taxon>
        <taxon>Actinomycetota</taxon>
        <taxon>Actinomycetes</taxon>
        <taxon>Micrococcales</taxon>
        <taxon>Microbacteriaceae</taxon>
        <taxon>Microbacterium</taxon>
    </lineage>
</organism>
<comment type="caution">
    <text evidence="1">The sequence shown here is derived from an EMBL/GenBank/DDBJ whole genome shotgun (WGS) entry which is preliminary data.</text>
</comment>